<evidence type="ECO:0000313" key="3">
    <source>
        <dbReference type="Proteomes" id="UP000230802"/>
    </source>
</evidence>
<name>A0A2H0C4C8_9BACT</name>
<feature type="region of interest" description="Disordered" evidence="1">
    <location>
        <begin position="1"/>
        <end position="21"/>
    </location>
</feature>
<sequence>MATKNFTPINHLISPPKPASFPKEAEPIIKGSEKSIIQEVVEYEPSGHPKIIQIHPGTIKLPPDLKKFGLQPVSNSQFSSFKSVTVPLRDDQVLVGLHAPITSSFRWLATLAVYILSHSHIKLKTVEKKTIRVFKK</sequence>
<evidence type="ECO:0000256" key="1">
    <source>
        <dbReference type="SAM" id="MobiDB-lite"/>
    </source>
</evidence>
<evidence type="ECO:0000313" key="2">
    <source>
        <dbReference type="EMBL" id="PIP64774.1"/>
    </source>
</evidence>
<gene>
    <name evidence="2" type="ORF">COW96_00595</name>
</gene>
<dbReference type="AlphaFoldDB" id="A0A2H0C4C8"/>
<protein>
    <submittedName>
        <fullName evidence="2">Uncharacterized protein</fullName>
    </submittedName>
</protein>
<dbReference type="Proteomes" id="UP000230802">
    <property type="component" value="Unassembled WGS sequence"/>
</dbReference>
<accession>A0A2H0C4C8</accession>
<dbReference type="EMBL" id="PCTD01000026">
    <property type="protein sequence ID" value="PIP64774.1"/>
    <property type="molecule type" value="Genomic_DNA"/>
</dbReference>
<reference evidence="2 3" key="1">
    <citation type="submission" date="2017-09" db="EMBL/GenBank/DDBJ databases">
        <title>Depth-based differentiation of microbial function through sediment-hosted aquifers and enrichment of novel symbionts in the deep terrestrial subsurface.</title>
        <authorList>
            <person name="Probst A.J."/>
            <person name="Ladd B."/>
            <person name="Jarett J.K."/>
            <person name="Geller-Mcgrath D.E."/>
            <person name="Sieber C.M."/>
            <person name="Emerson J.B."/>
            <person name="Anantharaman K."/>
            <person name="Thomas B.C."/>
            <person name="Malmstrom R."/>
            <person name="Stieglmeier M."/>
            <person name="Klingl A."/>
            <person name="Woyke T."/>
            <person name="Ryan C.M."/>
            <person name="Banfield J.F."/>
        </authorList>
    </citation>
    <scope>NUCLEOTIDE SEQUENCE [LARGE SCALE GENOMIC DNA]</scope>
    <source>
        <strain evidence="2">CG22_combo_CG10-13_8_21_14_all_33_16</strain>
    </source>
</reference>
<proteinExistence type="predicted"/>
<comment type="caution">
    <text evidence="2">The sequence shown here is derived from an EMBL/GenBank/DDBJ whole genome shotgun (WGS) entry which is preliminary data.</text>
</comment>
<organism evidence="2 3">
    <name type="scientific">Candidatus Roizmanbacteria bacterium CG22_combo_CG10-13_8_21_14_all_33_16</name>
    <dbReference type="NCBI Taxonomy" id="1974859"/>
    <lineage>
        <taxon>Bacteria</taxon>
        <taxon>Candidatus Roizmaniibacteriota</taxon>
    </lineage>
</organism>